<dbReference type="HOGENOM" id="CLU_3013477_0_0_1"/>
<keyword evidence="1" id="KW-1133">Transmembrane helix</keyword>
<proteinExistence type="predicted"/>
<reference evidence="2" key="2">
    <citation type="submission" date="2025-08" db="UniProtKB">
        <authorList>
            <consortium name="Ensembl"/>
        </authorList>
    </citation>
    <scope>IDENTIFICATION</scope>
</reference>
<feature type="transmembrane region" description="Helical" evidence="1">
    <location>
        <begin position="21"/>
        <end position="41"/>
    </location>
</feature>
<dbReference type="AlphaFoldDB" id="H2XQH4"/>
<keyword evidence="1" id="KW-0472">Membrane</keyword>
<dbReference type="InParanoid" id="H2XQH4"/>
<sequence>MRYCQSITKIKRFIKRAIGNLNFFLLLSFPLIKGGSLYNLLCLRYNFSWAINRRDK</sequence>
<protein>
    <submittedName>
        <fullName evidence="2">Uncharacterized protein</fullName>
    </submittedName>
</protein>
<reference evidence="3" key="1">
    <citation type="journal article" date="2002" name="Science">
        <title>The draft genome of Ciona intestinalis: insights into chordate and vertebrate origins.</title>
        <authorList>
            <person name="Dehal P."/>
            <person name="Satou Y."/>
            <person name="Campbell R.K."/>
            <person name="Chapman J."/>
            <person name="Degnan B."/>
            <person name="De Tomaso A."/>
            <person name="Davidson B."/>
            <person name="Di Gregorio A."/>
            <person name="Gelpke M."/>
            <person name="Goodstein D.M."/>
            <person name="Harafuji N."/>
            <person name="Hastings K.E."/>
            <person name="Ho I."/>
            <person name="Hotta K."/>
            <person name="Huang W."/>
            <person name="Kawashima T."/>
            <person name="Lemaire P."/>
            <person name="Martinez D."/>
            <person name="Meinertzhagen I.A."/>
            <person name="Necula S."/>
            <person name="Nonaka M."/>
            <person name="Putnam N."/>
            <person name="Rash S."/>
            <person name="Saiga H."/>
            <person name="Satake M."/>
            <person name="Terry A."/>
            <person name="Yamada L."/>
            <person name="Wang H.G."/>
            <person name="Awazu S."/>
            <person name="Azumi K."/>
            <person name="Boore J."/>
            <person name="Branno M."/>
            <person name="Chin-Bow S."/>
            <person name="DeSantis R."/>
            <person name="Doyle S."/>
            <person name="Francino P."/>
            <person name="Keys D.N."/>
            <person name="Haga S."/>
            <person name="Hayashi H."/>
            <person name="Hino K."/>
            <person name="Imai K.S."/>
            <person name="Inaba K."/>
            <person name="Kano S."/>
            <person name="Kobayashi K."/>
            <person name="Kobayashi M."/>
            <person name="Lee B.I."/>
            <person name="Makabe K.W."/>
            <person name="Manohar C."/>
            <person name="Matassi G."/>
            <person name="Medina M."/>
            <person name="Mochizuki Y."/>
            <person name="Mount S."/>
            <person name="Morishita T."/>
            <person name="Miura S."/>
            <person name="Nakayama A."/>
            <person name="Nishizaka S."/>
            <person name="Nomoto H."/>
            <person name="Ohta F."/>
            <person name="Oishi K."/>
            <person name="Rigoutsos I."/>
            <person name="Sano M."/>
            <person name="Sasaki A."/>
            <person name="Sasakura Y."/>
            <person name="Shoguchi E."/>
            <person name="Shin-i T."/>
            <person name="Spagnuolo A."/>
            <person name="Stainier D."/>
            <person name="Suzuki M.M."/>
            <person name="Tassy O."/>
            <person name="Takatori N."/>
            <person name="Tokuoka M."/>
            <person name="Yagi K."/>
            <person name="Yoshizaki F."/>
            <person name="Wada S."/>
            <person name="Zhang C."/>
            <person name="Hyatt P.D."/>
            <person name="Larimer F."/>
            <person name="Detter C."/>
            <person name="Doggett N."/>
            <person name="Glavina T."/>
            <person name="Hawkins T."/>
            <person name="Richardson P."/>
            <person name="Lucas S."/>
            <person name="Kohara Y."/>
            <person name="Levine M."/>
            <person name="Satoh N."/>
            <person name="Rokhsar D.S."/>
        </authorList>
    </citation>
    <scope>NUCLEOTIDE SEQUENCE [LARGE SCALE GENOMIC DNA]</scope>
</reference>
<organism evidence="2 3">
    <name type="scientific">Ciona intestinalis</name>
    <name type="common">Transparent sea squirt</name>
    <name type="synonym">Ascidia intestinalis</name>
    <dbReference type="NCBI Taxonomy" id="7719"/>
    <lineage>
        <taxon>Eukaryota</taxon>
        <taxon>Metazoa</taxon>
        <taxon>Chordata</taxon>
        <taxon>Tunicata</taxon>
        <taxon>Ascidiacea</taxon>
        <taxon>Phlebobranchia</taxon>
        <taxon>Cionidae</taxon>
        <taxon>Ciona</taxon>
    </lineage>
</organism>
<name>H2XQH4_CIOIN</name>
<evidence type="ECO:0000256" key="1">
    <source>
        <dbReference type="SAM" id="Phobius"/>
    </source>
</evidence>
<keyword evidence="1" id="KW-0812">Transmembrane</keyword>
<keyword evidence="3" id="KW-1185">Reference proteome</keyword>
<evidence type="ECO:0000313" key="2">
    <source>
        <dbReference type="Ensembl" id="ENSCINP00000031908.1"/>
    </source>
</evidence>
<evidence type="ECO:0000313" key="3">
    <source>
        <dbReference type="Proteomes" id="UP000008144"/>
    </source>
</evidence>
<dbReference type="Proteomes" id="UP000008144">
    <property type="component" value="Unassembled WGS sequence"/>
</dbReference>
<dbReference type="Ensembl" id="ENSCINT00000031493.1">
    <property type="protein sequence ID" value="ENSCINP00000031908.1"/>
    <property type="gene ID" value="ENSCING00000022611.1"/>
</dbReference>
<reference evidence="2" key="3">
    <citation type="submission" date="2025-09" db="UniProtKB">
        <authorList>
            <consortium name="Ensembl"/>
        </authorList>
    </citation>
    <scope>IDENTIFICATION</scope>
</reference>
<accession>H2XQH4</accession>